<evidence type="ECO:0000256" key="6">
    <source>
        <dbReference type="ARBA" id="ARBA00022771"/>
    </source>
</evidence>
<dbReference type="SUPFAM" id="SSF57850">
    <property type="entry name" value="RING/U-box"/>
    <property type="match status" value="2"/>
</dbReference>
<comment type="caution">
    <text evidence="11">The sequence shown here is derived from an EMBL/GenBank/DDBJ whole genome shotgun (WGS) entry which is preliminary data.</text>
</comment>
<feature type="region of interest" description="Disordered" evidence="9">
    <location>
        <begin position="445"/>
        <end position="465"/>
    </location>
</feature>
<dbReference type="PANTHER" id="PTHR11685">
    <property type="entry name" value="RBR FAMILY RING FINGER AND IBR DOMAIN-CONTAINING"/>
    <property type="match status" value="1"/>
</dbReference>
<evidence type="ECO:0000256" key="1">
    <source>
        <dbReference type="ARBA" id="ARBA00001798"/>
    </source>
</evidence>
<dbReference type="Proteomes" id="UP000557566">
    <property type="component" value="Unassembled WGS sequence"/>
</dbReference>
<protein>
    <recommendedName>
        <fullName evidence="2">RBR-type E3 ubiquitin transferase</fullName>
        <ecNumber evidence="2">2.3.2.31</ecNumber>
    </recommendedName>
</protein>
<dbReference type="InterPro" id="IPR002867">
    <property type="entry name" value="IBR_dom"/>
</dbReference>
<feature type="region of interest" description="Disordered" evidence="9">
    <location>
        <begin position="90"/>
        <end position="116"/>
    </location>
</feature>
<evidence type="ECO:0000256" key="5">
    <source>
        <dbReference type="ARBA" id="ARBA00022737"/>
    </source>
</evidence>
<feature type="compositionally biased region" description="Polar residues" evidence="9">
    <location>
        <begin position="451"/>
        <end position="465"/>
    </location>
</feature>
<feature type="region of interest" description="Disordered" evidence="9">
    <location>
        <begin position="385"/>
        <end position="426"/>
    </location>
</feature>
<reference evidence="11 12" key="1">
    <citation type="journal article" date="2020" name="Genome Biol. Evol.">
        <title>A new high-quality draft genome assembly of the Chinese cordyceps Ophiocordyceps sinensis.</title>
        <authorList>
            <person name="Shu R."/>
            <person name="Zhang J."/>
            <person name="Meng Q."/>
            <person name="Zhang H."/>
            <person name="Zhou G."/>
            <person name="Li M."/>
            <person name="Wu P."/>
            <person name="Zhao Y."/>
            <person name="Chen C."/>
            <person name="Qin Q."/>
        </authorList>
    </citation>
    <scope>NUCLEOTIDE SEQUENCE [LARGE SCALE GENOMIC DNA]</scope>
    <source>
        <strain evidence="11 12">IOZ07</strain>
    </source>
</reference>
<feature type="compositionally biased region" description="Basic and acidic residues" evidence="9">
    <location>
        <begin position="402"/>
        <end position="415"/>
    </location>
</feature>
<dbReference type="GO" id="GO:0008270">
    <property type="term" value="F:zinc ion binding"/>
    <property type="evidence" value="ECO:0007669"/>
    <property type="project" value="UniProtKB-KW"/>
</dbReference>
<name>A0A8H4LQZ5_9HYPO</name>
<dbReference type="GO" id="GO:0016567">
    <property type="term" value="P:protein ubiquitination"/>
    <property type="evidence" value="ECO:0007669"/>
    <property type="project" value="InterPro"/>
</dbReference>
<feature type="compositionally biased region" description="Low complexity" evidence="9">
    <location>
        <begin position="134"/>
        <end position="146"/>
    </location>
</feature>
<evidence type="ECO:0000256" key="7">
    <source>
        <dbReference type="ARBA" id="ARBA00022786"/>
    </source>
</evidence>
<keyword evidence="3" id="KW-0808">Transferase</keyword>
<evidence type="ECO:0000256" key="4">
    <source>
        <dbReference type="ARBA" id="ARBA00022723"/>
    </source>
</evidence>
<evidence type="ECO:0000256" key="9">
    <source>
        <dbReference type="SAM" id="MobiDB-lite"/>
    </source>
</evidence>
<keyword evidence="7" id="KW-0833">Ubl conjugation pathway</keyword>
<keyword evidence="12" id="KW-1185">Reference proteome</keyword>
<organism evidence="11 12">
    <name type="scientific">Ophiocordyceps sinensis</name>
    <dbReference type="NCBI Taxonomy" id="72228"/>
    <lineage>
        <taxon>Eukaryota</taxon>
        <taxon>Fungi</taxon>
        <taxon>Dikarya</taxon>
        <taxon>Ascomycota</taxon>
        <taxon>Pezizomycotina</taxon>
        <taxon>Sordariomycetes</taxon>
        <taxon>Hypocreomycetidae</taxon>
        <taxon>Hypocreales</taxon>
        <taxon>Ophiocordycipitaceae</taxon>
        <taxon>Ophiocordyceps</taxon>
    </lineage>
</organism>
<comment type="catalytic activity">
    <reaction evidence="1">
        <text>[E2 ubiquitin-conjugating enzyme]-S-ubiquitinyl-L-cysteine + [acceptor protein]-L-lysine = [E2 ubiquitin-conjugating enzyme]-L-cysteine + [acceptor protein]-N(6)-ubiquitinyl-L-lysine.</text>
        <dbReference type="EC" id="2.3.2.31"/>
    </reaction>
</comment>
<accession>A0A8H4LQZ5</accession>
<dbReference type="InterPro" id="IPR044066">
    <property type="entry name" value="TRIAD_supradom"/>
</dbReference>
<feature type="region of interest" description="Disordered" evidence="9">
    <location>
        <begin position="127"/>
        <end position="146"/>
    </location>
</feature>
<keyword evidence="5" id="KW-0677">Repeat</keyword>
<evidence type="ECO:0000256" key="8">
    <source>
        <dbReference type="ARBA" id="ARBA00022833"/>
    </source>
</evidence>
<evidence type="ECO:0000259" key="10">
    <source>
        <dbReference type="PROSITE" id="PS51873"/>
    </source>
</evidence>
<gene>
    <name evidence="11" type="ORF">G6O67_008380</name>
</gene>
<keyword evidence="8" id="KW-0862">Zinc</keyword>
<dbReference type="AlphaFoldDB" id="A0A8H4LQZ5"/>
<keyword evidence="6" id="KW-0863">Zinc-finger</keyword>
<dbReference type="PROSITE" id="PS51873">
    <property type="entry name" value="TRIAD"/>
    <property type="match status" value="1"/>
</dbReference>
<feature type="region of interest" description="Disordered" evidence="9">
    <location>
        <begin position="643"/>
        <end position="662"/>
    </location>
</feature>
<dbReference type="InterPro" id="IPR031127">
    <property type="entry name" value="E3_UB_ligase_RBR"/>
</dbReference>
<dbReference type="EC" id="2.3.2.31" evidence="2"/>
<evidence type="ECO:0000313" key="12">
    <source>
        <dbReference type="Proteomes" id="UP000557566"/>
    </source>
</evidence>
<dbReference type="OrthoDB" id="9977870at2759"/>
<evidence type="ECO:0000256" key="2">
    <source>
        <dbReference type="ARBA" id="ARBA00012251"/>
    </source>
</evidence>
<sequence length="662" mass="73828">MDEACQSPELSDALYSASVLQLPVDKSEDDLDLELLAKAHALGIRASLPSVSHYRRPASVALSESCASSSQDQLFSTASDWSASTYLTPHSSIIGPPSPDVATADQSSSRHPKVPSFSPYEKLLALRDPAPEPTKSTKSGKSSVTTDSSAQSIFSVSTRKGLSGFRSRMTLRKKFTRSFEPSLICLGCRTEFRTSALLHSLPCGHSQCNDCLKVKINEASADESKMPPRCCSPVSASTIQRILEHPAQETFLRAVVQFSTPLESRLFCTGASCGEFIPRRKHVDPKAPFTATCHKCHTRVCTLCKHDAHPIGKDCPDDREGLASCEAGVRPTRKRCYKCRSLVDNARDWSHLTCVCRAQFCSLCGGVWDPIVGCPNICSSEEEGARRRDSDDSASASTNQEALRDTAEAEQRSAQHPDVNSLQLTQREEMQRSCDLMTETWSAVHARHSQQRANLSSTHTDQGTQIRDKHVATAAQLEDHQITEEMELRASLEQSERTIRVRIRHMEAYCEGLGRNPSGHEMPPRVVTEQNLRDLGHQYNLRDDMERQHQSKVNMMRDRQANRMEELLQRQAEELVKLTETQQVEKKESDESMAREEEALRRFFQLRNARLAARWNLAIEVLCKELEDRDGVGYNPVLPPSWPDAGKTHESTVPGETLALIS</sequence>
<proteinExistence type="predicted"/>
<dbReference type="CDD" id="cd20335">
    <property type="entry name" value="BRcat_RBR"/>
    <property type="match status" value="1"/>
</dbReference>
<dbReference type="EMBL" id="JAAVMX010000011">
    <property type="protein sequence ID" value="KAF4504198.1"/>
    <property type="molecule type" value="Genomic_DNA"/>
</dbReference>
<evidence type="ECO:0000313" key="11">
    <source>
        <dbReference type="EMBL" id="KAF4504198.1"/>
    </source>
</evidence>
<dbReference type="GO" id="GO:0061630">
    <property type="term" value="F:ubiquitin protein ligase activity"/>
    <property type="evidence" value="ECO:0007669"/>
    <property type="project" value="UniProtKB-EC"/>
</dbReference>
<keyword evidence="4" id="KW-0479">Metal-binding</keyword>
<feature type="compositionally biased region" description="Polar residues" evidence="9">
    <location>
        <begin position="416"/>
        <end position="425"/>
    </location>
</feature>
<dbReference type="Pfam" id="PF01485">
    <property type="entry name" value="IBR"/>
    <property type="match status" value="1"/>
</dbReference>
<feature type="domain" description="RING-type" evidence="10">
    <location>
        <begin position="181"/>
        <end position="389"/>
    </location>
</feature>
<evidence type="ECO:0000256" key="3">
    <source>
        <dbReference type="ARBA" id="ARBA00022679"/>
    </source>
</evidence>